<dbReference type="Gene3D" id="1.20.1250.20">
    <property type="entry name" value="MFS general substrate transporter like domains"/>
    <property type="match status" value="2"/>
</dbReference>
<protein>
    <submittedName>
        <fullName evidence="3">MFS transporter</fullName>
    </submittedName>
</protein>
<dbReference type="RefSeq" id="WP_161316794.1">
    <property type="nucleotide sequence ID" value="NZ_WTUW01000009.1"/>
</dbReference>
<dbReference type="EMBL" id="WTUW01000009">
    <property type="protein sequence ID" value="MZR32231.1"/>
    <property type="molecule type" value="Genomic_DNA"/>
</dbReference>
<evidence type="ECO:0000256" key="1">
    <source>
        <dbReference type="ARBA" id="ARBA00009617"/>
    </source>
</evidence>
<dbReference type="GO" id="GO:0015293">
    <property type="term" value="F:symporter activity"/>
    <property type="evidence" value="ECO:0007669"/>
    <property type="project" value="InterPro"/>
</dbReference>
<comment type="caution">
    <text evidence="3">The sequence shown here is derived from an EMBL/GenBank/DDBJ whole genome shotgun (WGS) entry which is preliminary data.</text>
</comment>
<dbReference type="PANTHER" id="PTHR11328:SF28">
    <property type="entry name" value="MAJOR FACILITATOR SUPERFAMILY DOMAIN-CONTAINING PROTEIN 12"/>
    <property type="match status" value="1"/>
</dbReference>
<organism evidence="3 4">
    <name type="scientific">Sneathiella litorea</name>
    <dbReference type="NCBI Taxonomy" id="2606216"/>
    <lineage>
        <taxon>Bacteria</taxon>
        <taxon>Pseudomonadati</taxon>
        <taxon>Pseudomonadota</taxon>
        <taxon>Alphaproteobacteria</taxon>
        <taxon>Sneathiellales</taxon>
        <taxon>Sneathiellaceae</taxon>
        <taxon>Sneathiella</taxon>
    </lineage>
</organism>
<dbReference type="SUPFAM" id="SSF103473">
    <property type="entry name" value="MFS general substrate transporter"/>
    <property type="match status" value="1"/>
</dbReference>
<feature type="transmembrane region" description="Helical" evidence="2">
    <location>
        <begin position="114"/>
        <end position="134"/>
    </location>
</feature>
<evidence type="ECO:0000313" key="3">
    <source>
        <dbReference type="EMBL" id="MZR32231.1"/>
    </source>
</evidence>
<feature type="transmembrane region" description="Helical" evidence="2">
    <location>
        <begin position="85"/>
        <end position="102"/>
    </location>
</feature>
<dbReference type="Pfam" id="PF13347">
    <property type="entry name" value="MFS_2"/>
    <property type="match status" value="1"/>
</dbReference>
<dbReference type="PANTHER" id="PTHR11328">
    <property type="entry name" value="MAJOR FACILITATOR SUPERFAMILY DOMAIN-CONTAINING PROTEIN"/>
    <property type="match status" value="1"/>
</dbReference>
<dbReference type="InterPro" id="IPR036259">
    <property type="entry name" value="MFS_trans_sf"/>
</dbReference>
<keyword evidence="2" id="KW-0472">Membrane</keyword>
<dbReference type="AlphaFoldDB" id="A0A6L8WB22"/>
<dbReference type="GO" id="GO:0008643">
    <property type="term" value="P:carbohydrate transport"/>
    <property type="evidence" value="ECO:0007669"/>
    <property type="project" value="InterPro"/>
</dbReference>
<proteinExistence type="inferred from homology"/>
<feature type="transmembrane region" description="Helical" evidence="2">
    <location>
        <begin position="262"/>
        <end position="280"/>
    </location>
</feature>
<dbReference type="GO" id="GO:0005886">
    <property type="term" value="C:plasma membrane"/>
    <property type="evidence" value="ECO:0007669"/>
    <property type="project" value="TreeGrafter"/>
</dbReference>
<feature type="transmembrane region" description="Helical" evidence="2">
    <location>
        <begin position="315"/>
        <end position="334"/>
    </location>
</feature>
<keyword evidence="2" id="KW-1133">Transmembrane helix</keyword>
<evidence type="ECO:0000313" key="4">
    <source>
        <dbReference type="Proteomes" id="UP000476030"/>
    </source>
</evidence>
<feature type="transmembrane region" description="Helical" evidence="2">
    <location>
        <begin position="401"/>
        <end position="425"/>
    </location>
</feature>
<feature type="transmembrane region" description="Helical" evidence="2">
    <location>
        <begin position="154"/>
        <end position="172"/>
    </location>
</feature>
<comment type="similarity">
    <text evidence="1">Belongs to the sodium:galactoside symporter (TC 2.A.2) family.</text>
</comment>
<feature type="transmembrane region" description="Helical" evidence="2">
    <location>
        <begin position="224"/>
        <end position="250"/>
    </location>
</feature>
<keyword evidence="4" id="KW-1185">Reference proteome</keyword>
<feature type="transmembrane region" description="Helical" evidence="2">
    <location>
        <begin position="52"/>
        <end position="73"/>
    </location>
</feature>
<evidence type="ECO:0000256" key="2">
    <source>
        <dbReference type="SAM" id="Phobius"/>
    </source>
</evidence>
<keyword evidence="2" id="KW-0812">Transmembrane</keyword>
<dbReference type="InterPro" id="IPR039672">
    <property type="entry name" value="MFS_2"/>
</dbReference>
<dbReference type="Proteomes" id="UP000476030">
    <property type="component" value="Unassembled WGS sequence"/>
</dbReference>
<reference evidence="3 4" key="1">
    <citation type="submission" date="2019-12" db="EMBL/GenBank/DDBJ databases">
        <title>Snethiella sp. nov. sp. isolated from sea sand.</title>
        <authorList>
            <person name="Kim J."/>
            <person name="Jeong S.E."/>
            <person name="Jung H.S."/>
            <person name="Jeon C.O."/>
        </authorList>
    </citation>
    <scope>NUCLEOTIDE SEQUENCE [LARGE SCALE GENOMIC DNA]</scope>
    <source>
        <strain evidence="3 4">DP05</strain>
    </source>
</reference>
<sequence length="440" mass="48139">MLSSLNSAEFPRRALLFYALPGAVMAMPLIPAFVLLPAFYAETVGLGLAQTGFILLLVRITDVISDPIVGWLSDYIRRWRLGRKIQIGFGAVISGIALYNLFTPPEAAGDIYLFVYYGLLLLGWTIVQIPYLAWTVELSGNYHTRVNLSAAREVSGLVGILALSLFLVATAGDSAPDQLAYAAIFVIGCGIIAFPALLSLPASRLSLPPLKFQKILSGLKKNKLFFRLLTAWFLSGLSIGIATACFPLFISHVLELPEAYNSYLLFIYFLSGILGIPLWMWLSTRFGKHRSWGIAMSFACLAFLTVPLIGAGDILFFGLICLVTGFALGADLALPPAMQSDVADWDNYLNNRDRSSVLFALWSMATKLSLGLGVAAAFMILGQSEMGQSSTDTKIDPFQLAVIYGWLPAVLKIMAVALMWGYPLTARQQQAINKRLKQRN</sequence>
<feature type="transmembrane region" description="Helical" evidence="2">
    <location>
        <begin position="15"/>
        <end position="40"/>
    </location>
</feature>
<name>A0A6L8WB22_9PROT</name>
<feature type="transmembrane region" description="Helical" evidence="2">
    <location>
        <begin position="355"/>
        <end position="381"/>
    </location>
</feature>
<feature type="transmembrane region" description="Helical" evidence="2">
    <location>
        <begin position="178"/>
        <end position="203"/>
    </location>
</feature>
<accession>A0A6L8WB22</accession>
<feature type="transmembrane region" description="Helical" evidence="2">
    <location>
        <begin position="292"/>
        <end position="309"/>
    </location>
</feature>
<gene>
    <name evidence="3" type="ORF">GQE98_16455</name>
</gene>